<dbReference type="AlphaFoldDB" id="A0A9P0KZT1"/>
<reference evidence="1" key="1">
    <citation type="submission" date="2022-03" db="EMBL/GenBank/DDBJ databases">
        <authorList>
            <person name="Sayadi A."/>
        </authorList>
    </citation>
    <scope>NUCLEOTIDE SEQUENCE</scope>
</reference>
<name>A0A9P0KZT1_ACAOB</name>
<comment type="caution">
    <text evidence="1">The sequence shown here is derived from an EMBL/GenBank/DDBJ whole genome shotgun (WGS) entry which is preliminary data.</text>
</comment>
<proteinExistence type="predicted"/>
<organism evidence="1 2">
    <name type="scientific">Acanthoscelides obtectus</name>
    <name type="common">Bean weevil</name>
    <name type="synonym">Bruchus obtectus</name>
    <dbReference type="NCBI Taxonomy" id="200917"/>
    <lineage>
        <taxon>Eukaryota</taxon>
        <taxon>Metazoa</taxon>
        <taxon>Ecdysozoa</taxon>
        <taxon>Arthropoda</taxon>
        <taxon>Hexapoda</taxon>
        <taxon>Insecta</taxon>
        <taxon>Pterygota</taxon>
        <taxon>Neoptera</taxon>
        <taxon>Endopterygota</taxon>
        <taxon>Coleoptera</taxon>
        <taxon>Polyphaga</taxon>
        <taxon>Cucujiformia</taxon>
        <taxon>Chrysomeloidea</taxon>
        <taxon>Chrysomelidae</taxon>
        <taxon>Bruchinae</taxon>
        <taxon>Bruchini</taxon>
        <taxon>Acanthoscelides</taxon>
    </lineage>
</organism>
<gene>
    <name evidence="1" type="ORF">ACAOBT_LOCUS17096</name>
</gene>
<evidence type="ECO:0000313" key="1">
    <source>
        <dbReference type="EMBL" id="CAH1986164.1"/>
    </source>
</evidence>
<protein>
    <submittedName>
        <fullName evidence="1">Uncharacterized protein</fullName>
    </submittedName>
</protein>
<accession>A0A9P0KZT1</accession>
<keyword evidence="2" id="KW-1185">Reference proteome</keyword>
<dbReference type="EMBL" id="CAKOFQ010006994">
    <property type="protein sequence ID" value="CAH1986164.1"/>
    <property type="molecule type" value="Genomic_DNA"/>
</dbReference>
<dbReference type="Proteomes" id="UP001152888">
    <property type="component" value="Unassembled WGS sequence"/>
</dbReference>
<dbReference type="OrthoDB" id="7765058at2759"/>
<sequence>MASTNLENNLRIGHINVRSLIPSLNEIKSSIDNLKLDILGVTESWLTEQVVPDSTGGMTVAKTDNVSSL</sequence>
<evidence type="ECO:0000313" key="2">
    <source>
        <dbReference type="Proteomes" id="UP001152888"/>
    </source>
</evidence>